<sequence length="132" mass="15211">MNQHLPSRLDDVPESLLDVAETFGLGVALRMMQHFGGQELEFPRRFHERRDPCRGMVDLLGDDLGQKVCHFLAGMRMYVPNGKVRRLRPEIEALQTSGRDRREIARLLGVSQRHVRRLANKPPDKLTLFPDL</sequence>
<protein>
    <recommendedName>
        <fullName evidence="3">Mor transcription activator domain-containing protein</fullName>
    </recommendedName>
</protein>
<dbReference type="AlphaFoldDB" id="A0A443K7F2"/>
<gene>
    <name evidence="1" type="ORF">D2T29_15940</name>
</gene>
<dbReference type="Proteomes" id="UP000284451">
    <property type="component" value="Unassembled WGS sequence"/>
</dbReference>
<name>A0A443K7F2_9RHOB</name>
<organism evidence="1 2">
    <name type="scientific">Paenirhodobacter populi</name>
    <dbReference type="NCBI Taxonomy" id="2306993"/>
    <lineage>
        <taxon>Bacteria</taxon>
        <taxon>Pseudomonadati</taxon>
        <taxon>Pseudomonadota</taxon>
        <taxon>Alphaproteobacteria</taxon>
        <taxon>Rhodobacterales</taxon>
        <taxon>Rhodobacter group</taxon>
        <taxon>Paenirhodobacter</taxon>
    </lineage>
</organism>
<dbReference type="RefSeq" id="WP_128233234.1">
    <property type="nucleotide sequence ID" value="NZ_SAUY01000023.1"/>
</dbReference>
<dbReference type="EMBL" id="SAUY01000023">
    <property type="protein sequence ID" value="RWR28721.1"/>
    <property type="molecule type" value="Genomic_DNA"/>
</dbReference>
<proteinExistence type="predicted"/>
<reference evidence="1 2" key="1">
    <citation type="submission" date="2019-01" db="EMBL/GenBank/DDBJ databases">
        <title>Sinorhodobacter populi sp. nov. isolated from the symptomatic bark tissue of Populus euramericana canker.</title>
        <authorList>
            <person name="Xu G."/>
        </authorList>
    </citation>
    <scope>NUCLEOTIDE SEQUENCE [LARGE SCALE GENOMIC DNA]</scope>
    <source>
        <strain evidence="1 2">07D10-4-3</strain>
    </source>
</reference>
<evidence type="ECO:0000313" key="2">
    <source>
        <dbReference type="Proteomes" id="UP000284451"/>
    </source>
</evidence>
<evidence type="ECO:0008006" key="3">
    <source>
        <dbReference type="Google" id="ProtNLM"/>
    </source>
</evidence>
<reference evidence="1 2" key="2">
    <citation type="submission" date="2019-01" db="EMBL/GenBank/DDBJ databases">
        <authorList>
            <person name="Li Y."/>
        </authorList>
    </citation>
    <scope>NUCLEOTIDE SEQUENCE [LARGE SCALE GENOMIC DNA]</scope>
    <source>
        <strain evidence="1 2">07D10-4-3</strain>
    </source>
</reference>
<comment type="caution">
    <text evidence="1">The sequence shown here is derived from an EMBL/GenBank/DDBJ whole genome shotgun (WGS) entry which is preliminary data.</text>
</comment>
<accession>A0A443K7F2</accession>
<evidence type="ECO:0000313" key="1">
    <source>
        <dbReference type="EMBL" id="RWR28721.1"/>
    </source>
</evidence>